<evidence type="ECO:0000313" key="3">
    <source>
        <dbReference type="Proteomes" id="UP000825381"/>
    </source>
</evidence>
<evidence type="ECO:0008006" key="4">
    <source>
        <dbReference type="Google" id="ProtNLM"/>
    </source>
</evidence>
<sequence>MNKIATAVKATLTVLLLLVVFSTTAVAQEKDKFSEGAAAVTTQMKSKLSLNDGQYTKVLDINKTFLQQAADAKAKGGTRVVMAKAMKAIKDRRDKKLKSVLNSTQYKVYKANRTANYKKLRAFYEAQ</sequence>
<keyword evidence="1" id="KW-0732">Signal</keyword>
<name>A0ABX8VDQ7_9FLAO</name>
<evidence type="ECO:0000256" key="1">
    <source>
        <dbReference type="SAM" id="SignalP"/>
    </source>
</evidence>
<keyword evidence="3" id="KW-1185">Reference proteome</keyword>
<feature type="chain" id="PRO_5047192248" description="DUF4142 domain-containing protein" evidence="1">
    <location>
        <begin position="28"/>
        <end position="127"/>
    </location>
</feature>
<dbReference type="Proteomes" id="UP000825381">
    <property type="component" value="Chromosome"/>
</dbReference>
<protein>
    <recommendedName>
        <fullName evidence="4">DUF4142 domain-containing protein</fullName>
    </recommendedName>
</protein>
<organism evidence="2 3">
    <name type="scientific">Flavobacterium litorale</name>
    <dbReference type="NCBI Taxonomy" id="2856519"/>
    <lineage>
        <taxon>Bacteria</taxon>
        <taxon>Pseudomonadati</taxon>
        <taxon>Bacteroidota</taxon>
        <taxon>Flavobacteriia</taxon>
        <taxon>Flavobacteriales</taxon>
        <taxon>Flavobacteriaceae</taxon>
        <taxon>Flavobacterium</taxon>
    </lineage>
</organism>
<proteinExistence type="predicted"/>
<reference evidence="2 3" key="1">
    <citation type="submission" date="2021-07" db="EMBL/GenBank/DDBJ databases">
        <title>Flavobacterium WSW3-B6 sp.nov, isolated from seaweed.</title>
        <authorList>
            <person name="Muhammad N."/>
            <person name="Ho H."/>
            <person name="Lee Y.-J."/>
            <person name="Nguyen T."/>
            <person name="Ho J."/>
            <person name="Kim S.-G."/>
        </authorList>
    </citation>
    <scope>NUCLEOTIDE SEQUENCE [LARGE SCALE GENOMIC DNA]</scope>
    <source>
        <strain evidence="2 3">WSW3-B6</strain>
    </source>
</reference>
<evidence type="ECO:0000313" key="2">
    <source>
        <dbReference type="EMBL" id="QYJ68771.1"/>
    </source>
</evidence>
<accession>A0ABX8VDQ7</accession>
<feature type="signal peptide" evidence="1">
    <location>
        <begin position="1"/>
        <end position="27"/>
    </location>
</feature>
<gene>
    <name evidence="2" type="ORF">K1I41_02505</name>
</gene>
<dbReference type="RefSeq" id="WP_220641110.1">
    <property type="nucleotide sequence ID" value="NZ_CP080429.1"/>
</dbReference>
<dbReference type="EMBL" id="CP080429">
    <property type="protein sequence ID" value="QYJ68771.1"/>
    <property type="molecule type" value="Genomic_DNA"/>
</dbReference>